<accession>D2UZM7</accession>
<dbReference type="GO" id="GO:0003724">
    <property type="term" value="F:RNA helicase activity"/>
    <property type="evidence" value="ECO:0007669"/>
    <property type="project" value="InterPro"/>
</dbReference>
<evidence type="ECO:0000313" key="17">
    <source>
        <dbReference type="EMBL" id="EFC49965.1"/>
    </source>
</evidence>
<feature type="domain" description="DEAD-box RNA helicase Q" evidence="16">
    <location>
        <begin position="136"/>
        <end position="164"/>
    </location>
</feature>
<evidence type="ECO:0000259" key="15">
    <source>
        <dbReference type="PROSITE" id="PS51194"/>
    </source>
</evidence>
<feature type="compositionally biased region" description="Polar residues" evidence="13">
    <location>
        <begin position="593"/>
        <end position="614"/>
    </location>
</feature>
<protein>
    <recommendedName>
        <fullName evidence="8">Probable eukaryotic initiation factor 4A</fullName>
    </recommendedName>
    <alternativeName>
        <fullName evidence="11">ATP-dependent RNA helicase eIF4A</fullName>
    </alternativeName>
</protein>
<dbReference type="GO" id="GO:0005829">
    <property type="term" value="C:cytosol"/>
    <property type="evidence" value="ECO:0007669"/>
    <property type="project" value="TreeGrafter"/>
</dbReference>
<dbReference type="GeneID" id="8863467"/>
<feature type="region of interest" description="Disordered" evidence="13">
    <location>
        <begin position="1"/>
        <end position="136"/>
    </location>
</feature>
<evidence type="ECO:0000256" key="5">
    <source>
        <dbReference type="ARBA" id="ARBA00022840"/>
    </source>
</evidence>
<gene>
    <name evidence="17" type="ORF">NAEGRDRAFT_77943</name>
</gene>
<evidence type="ECO:0000256" key="11">
    <source>
        <dbReference type="ARBA" id="ARBA00030297"/>
    </source>
</evidence>
<feature type="compositionally biased region" description="Low complexity" evidence="13">
    <location>
        <begin position="115"/>
        <end position="124"/>
    </location>
</feature>
<keyword evidence="6" id="KW-0648">Protein biosynthesis</keyword>
<keyword evidence="1" id="KW-0396">Initiation factor</keyword>
<dbReference type="GO" id="GO:0003743">
    <property type="term" value="F:translation initiation factor activity"/>
    <property type="evidence" value="ECO:0007669"/>
    <property type="project" value="UniProtKB-KW"/>
</dbReference>
<dbReference type="InterPro" id="IPR011545">
    <property type="entry name" value="DEAD/DEAH_box_helicase_dom"/>
</dbReference>
<evidence type="ECO:0000256" key="6">
    <source>
        <dbReference type="ARBA" id="ARBA00022917"/>
    </source>
</evidence>
<dbReference type="PROSITE" id="PS51195">
    <property type="entry name" value="Q_MOTIF"/>
    <property type="match status" value="1"/>
</dbReference>
<dbReference type="Proteomes" id="UP000006671">
    <property type="component" value="Unassembled WGS sequence"/>
</dbReference>
<dbReference type="Gene3D" id="3.40.50.300">
    <property type="entry name" value="P-loop containing nucleotide triphosphate hydrolases"/>
    <property type="match status" value="2"/>
</dbReference>
<keyword evidence="4 17" id="KW-0347">Helicase</keyword>
<dbReference type="InterPro" id="IPR027417">
    <property type="entry name" value="P-loop_NTPase"/>
</dbReference>
<dbReference type="Pfam" id="PF00270">
    <property type="entry name" value="DEAD"/>
    <property type="match status" value="1"/>
</dbReference>
<keyword evidence="18" id="KW-1185">Reference proteome</keyword>
<dbReference type="GO" id="GO:0003676">
    <property type="term" value="F:nucleic acid binding"/>
    <property type="evidence" value="ECO:0007669"/>
    <property type="project" value="InterPro"/>
</dbReference>
<reference evidence="17 18" key="1">
    <citation type="journal article" date="2010" name="Cell">
        <title>The genome of Naegleria gruberi illuminates early eukaryotic versatility.</title>
        <authorList>
            <person name="Fritz-Laylin L.K."/>
            <person name="Prochnik S.E."/>
            <person name="Ginger M.L."/>
            <person name="Dacks J.B."/>
            <person name="Carpenter M.L."/>
            <person name="Field M.C."/>
            <person name="Kuo A."/>
            <person name="Paredez A."/>
            <person name="Chapman J."/>
            <person name="Pham J."/>
            <person name="Shu S."/>
            <person name="Neupane R."/>
            <person name="Cipriano M."/>
            <person name="Mancuso J."/>
            <person name="Tu H."/>
            <person name="Salamov A."/>
            <person name="Lindquist E."/>
            <person name="Shapiro H."/>
            <person name="Lucas S."/>
            <person name="Grigoriev I.V."/>
            <person name="Cande W.Z."/>
            <person name="Fulton C."/>
            <person name="Rokhsar D.S."/>
            <person name="Dawson S.C."/>
        </authorList>
    </citation>
    <scope>NUCLEOTIDE SEQUENCE [LARGE SCALE GENOMIC DNA]</scope>
    <source>
        <strain evidence="17 18">NEG-M</strain>
    </source>
</reference>
<dbReference type="PROSITE" id="PS51192">
    <property type="entry name" value="HELICASE_ATP_BIND_1"/>
    <property type="match status" value="1"/>
</dbReference>
<feature type="compositionally biased region" description="Acidic residues" evidence="13">
    <location>
        <begin position="98"/>
        <end position="111"/>
    </location>
</feature>
<evidence type="ECO:0000256" key="13">
    <source>
        <dbReference type="SAM" id="MobiDB-lite"/>
    </source>
</evidence>
<dbReference type="PROSITE" id="PS00039">
    <property type="entry name" value="DEAD_ATP_HELICASE"/>
    <property type="match status" value="1"/>
</dbReference>
<dbReference type="AlphaFoldDB" id="D2UZM7"/>
<keyword evidence="3" id="KW-0378">Hydrolase</keyword>
<dbReference type="InterPro" id="IPR014014">
    <property type="entry name" value="RNA_helicase_DEAD_Q_motif"/>
</dbReference>
<dbReference type="OrthoDB" id="10261904at2759"/>
<evidence type="ECO:0000256" key="9">
    <source>
        <dbReference type="ARBA" id="ARBA00024769"/>
    </source>
</evidence>
<feature type="compositionally biased region" description="Low complexity" evidence="13">
    <location>
        <begin position="615"/>
        <end position="630"/>
    </location>
</feature>
<feature type="compositionally biased region" description="Low complexity" evidence="13">
    <location>
        <begin position="33"/>
        <end position="56"/>
    </location>
</feature>
<dbReference type="InterPro" id="IPR014001">
    <property type="entry name" value="Helicase_ATP-bd"/>
</dbReference>
<comment type="similarity">
    <text evidence="7">Belongs to the DEAD box helicase family. eIF4A subfamily.</text>
</comment>
<comment type="subunit">
    <text evidence="10">eIF4F is a multi-subunit complex, the composition of which varies with external and internal environmental conditions. It is composed of at least EIF4A, EIF4E and EIF4G.</text>
</comment>
<evidence type="ECO:0000256" key="7">
    <source>
        <dbReference type="ARBA" id="ARBA00024352"/>
    </source>
</evidence>
<evidence type="ECO:0000256" key="3">
    <source>
        <dbReference type="ARBA" id="ARBA00022801"/>
    </source>
</evidence>
<dbReference type="VEuPathDB" id="AmoebaDB:NAEGRDRAFT_77943"/>
<dbReference type="PANTHER" id="PTHR47959:SF24">
    <property type="entry name" value="ATP-DEPENDENT RNA HELICASE"/>
    <property type="match status" value="1"/>
</dbReference>
<dbReference type="RefSeq" id="XP_002682709.1">
    <property type="nucleotide sequence ID" value="XM_002682663.1"/>
</dbReference>
<dbReference type="KEGG" id="ngr:NAEGRDRAFT_77943"/>
<keyword evidence="5" id="KW-0067">ATP-binding</keyword>
<keyword evidence="2" id="KW-0547">Nucleotide-binding</keyword>
<feature type="short sequence motif" description="Q motif" evidence="12">
    <location>
        <begin position="136"/>
        <end position="164"/>
    </location>
</feature>
<feature type="region of interest" description="Disordered" evidence="13">
    <location>
        <begin position="589"/>
        <end position="637"/>
    </location>
</feature>
<comment type="function">
    <text evidence="9">ATP-dependent RNA helicase which is a subunit of the eIF4F complex involved in cap recognition and is required for mRNA binding to ribosome. In the current model of translation initiation, eIF4A unwinds RNA secondary structures in the 5'-UTR of mRNAs which is necessary to allow efficient binding of the small ribosomal subunit, and subsequent scanning for the initiator codon.</text>
</comment>
<dbReference type="InterPro" id="IPR050079">
    <property type="entry name" value="DEAD_box_RNA_helicase"/>
</dbReference>
<name>D2UZM7_NAEGR</name>
<evidence type="ECO:0000259" key="16">
    <source>
        <dbReference type="PROSITE" id="PS51195"/>
    </source>
</evidence>
<feature type="domain" description="Helicase ATP-binding" evidence="14">
    <location>
        <begin position="167"/>
        <end position="339"/>
    </location>
</feature>
<evidence type="ECO:0000256" key="4">
    <source>
        <dbReference type="ARBA" id="ARBA00022806"/>
    </source>
</evidence>
<organism evidence="18">
    <name type="scientific">Naegleria gruberi</name>
    <name type="common">Amoeba</name>
    <dbReference type="NCBI Taxonomy" id="5762"/>
    <lineage>
        <taxon>Eukaryota</taxon>
        <taxon>Discoba</taxon>
        <taxon>Heterolobosea</taxon>
        <taxon>Tetramitia</taxon>
        <taxon>Eutetramitia</taxon>
        <taxon>Vahlkampfiidae</taxon>
        <taxon>Naegleria</taxon>
    </lineage>
</organism>
<evidence type="ECO:0000256" key="1">
    <source>
        <dbReference type="ARBA" id="ARBA00022540"/>
    </source>
</evidence>
<dbReference type="GO" id="GO:0016787">
    <property type="term" value="F:hydrolase activity"/>
    <property type="evidence" value="ECO:0007669"/>
    <property type="project" value="UniProtKB-KW"/>
</dbReference>
<dbReference type="PROSITE" id="PS51194">
    <property type="entry name" value="HELICASE_CTER"/>
    <property type="match status" value="1"/>
</dbReference>
<dbReference type="InterPro" id="IPR000629">
    <property type="entry name" value="RNA-helicase_DEAD-box_CS"/>
</dbReference>
<dbReference type="SMART" id="SM00487">
    <property type="entry name" value="DEXDc"/>
    <property type="match status" value="1"/>
</dbReference>
<evidence type="ECO:0000256" key="10">
    <source>
        <dbReference type="ARBA" id="ARBA00025917"/>
    </source>
</evidence>
<dbReference type="CDD" id="cd18787">
    <property type="entry name" value="SF2_C_DEAD"/>
    <property type="match status" value="1"/>
</dbReference>
<dbReference type="SMART" id="SM00490">
    <property type="entry name" value="HELICc"/>
    <property type="match status" value="1"/>
</dbReference>
<proteinExistence type="inferred from homology"/>
<evidence type="ECO:0000256" key="12">
    <source>
        <dbReference type="PROSITE-ProRule" id="PRU00552"/>
    </source>
</evidence>
<feature type="domain" description="Helicase C-terminal" evidence="15">
    <location>
        <begin position="377"/>
        <end position="525"/>
    </location>
</feature>
<evidence type="ECO:0000256" key="2">
    <source>
        <dbReference type="ARBA" id="ARBA00022741"/>
    </source>
</evidence>
<dbReference type="InterPro" id="IPR001650">
    <property type="entry name" value="Helicase_C-like"/>
</dbReference>
<evidence type="ECO:0000256" key="8">
    <source>
        <dbReference type="ARBA" id="ARBA00024417"/>
    </source>
</evidence>
<dbReference type="STRING" id="5762.D2UZM7"/>
<evidence type="ECO:0000313" key="18">
    <source>
        <dbReference type="Proteomes" id="UP000006671"/>
    </source>
</evidence>
<dbReference type="PANTHER" id="PTHR47959">
    <property type="entry name" value="ATP-DEPENDENT RNA HELICASE RHLE-RELATED"/>
    <property type="match status" value="1"/>
</dbReference>
<sequence length="955" mass="107903">MKKRISNVLSQKTSTTTTTVKKDSSAEVVATGSKPTTKKSTTPSKSVVTKNTSSEKPSVVEEKRTIMPTMNEFDMDEQYFDDAEQPSTSQLAPSLDFSDSDDDLSDSDNDEQIVKGSNGAASKKSGTKKATTENSPSFTDLGISSWLEEHLSKLQINMPTVIQEKCIPPTLAGKNVIGMSQTGSGKTAAFALPIIQNLAKDMYGIYALIITPARELAIQIKQHFEILAGDLPIRVALLVGGMDYLKQAHLLDSSPHIVVGTPGRIEDAIRTFNNDGYFKKIKYLVFDEADRIFSMDYSLDLDRILSVSNPKRQTLLYSATMNNQVKKLAKMAMSNSGKTKEEREQSLYIYDACKLFQLADNLSQYYLFMPEHVKDAYFVQLINSLPDNSISIVFFSDITQCELMNQTCRLLGISCDSLHASKSQKERFAVLKYFRKRRLKFLFCTDVANRGLDIPAVGYVINYDLPDTTDKYVHRVGRTARAGRLGVCISLISQFEVKRIKAIESDTDVQMAKYEPFDEEQAESEEHLLSVAEQKCKAKITLLDSGFYDRFEKVKSKQQLTADLRKQAQIFFEKRSMDQLKQNSGRWKDRFNDITSSTTDNNSENINTTRSFEATDTTTNNNNSTRSNENSLKRKETQDVNLFGANNNVVISTKVREQTSSQQEPKVIEKIIEKTIEIPVEKIVEKIIEKPCATSQSNDNNLSKFSEFLKNDQLKAIELTKQIASGNVKNPAVHLVTQLFGNMENDHYVDMLAAIQLNLFNPFVEKVHLLQENDANDQDLKKLIGQEKLVIHMLGHRITVGDFMRYCNEKLPQKIVGLINTDVYFDNTLVELHRMPHQTAYVISRKETLVGNKPDPINNRDQCGGYQGSHDAFIFRNKDKFGDSIIDKLNNINLGYMGTENVILYYLKRDSNRFRISNPCYAVNLFHLHRNRSEKEVKRINGGGISDTQDPSGNF</sequence>
<feature type="compositionally biased region" description="Acidic residues" evidence="13">
    <location>
        <begin position="73"/>
        <end position="84"/>
    </location>
</feature>
<dbReference type="EMBL" id="GG738846">
    <property type="protein sequence ID" value="EFC49965.1"/>
    <property type="molecule type" value="Genomic_DNA"/>
</dbReference>
<dbReference type="SUPFAM" id="SSF52540">
    <property type="entry name" value="P-loop containing nucleoside triphosphate hydrolases"/>
    <property type="match status" value="1"/>
</dbReference>
<dbReference type="GO" id="GO:0005524">
    <property type="term" value="F:ATP binding"/>
    <property type="evidence" value="ECO:0007669"/>
    <property type="project" value="UniProtKB-KW"/>
</dbReference>
<dbReference type="eggNOG" id="KOG0340">
    <property type="taxonomic scope" value="Eukaryota"/>
</dbReference>
<dbReference type="Pfam" id="PF00271">
    <property type="entry name" value="Helicase_C"/>
    <property type="match status" value="1"/>
</dbReference>
<dbReference type="InParanoid" id="D2UZM7"/>
<evidence type="ECO:0000259" key="14">
    <source>
        <dbReference type="PROSITE" id="PS51192"/>
    </source>
</evidence>